<evidence type="ECO:0000313" key="2">
    <source>
        <dbReference type="Proteomes" id="UP000293296"/>
    </source>
</evidence>
<organism evidence="1 2">
    <name type="scientific">Solidesulfovibrio carbinolicus</name>
    <dbReference type="NCBI Taxonomy" id="296842"/>
    <lineage>
        <taxon>Bacteria</taxon>
        <taxon>Pseudomonadati</taxon>
        <taxon>Thermodesulfobacteriota</taxon>
        <taxon>Desulfovibrionia</taxon>
        <taxon>Desulfovibrionales</taxon>
        <taxon>Desulfovibrionaceae</taxon>
        <taxon>Solidesulfovibrio</taxon>
    </lineage>
</organism>
<evidence type="ECO:0000313" key="1">
    <source>
        <dbReference type="EMBL" id="QAZ67699.1"/>
    </source>
</evidence>
<dbReference type="GO" id="GO:0042398">
    <property type="term" value="P:modified amino acid biosynthetic process"/>
    <property type="evidence" value="ECO:0007669"/>
    <property type="project" value="InterPro"/>
</dbReference>
<keyword evidence="1" id="KW-0436">Ligase</keyword>
<dbReference type="PANTHER" id="PTHR36510">
    <property type="entry name" value="GLUTAMATE--CYSTEINE LIGASE 2-RELATED"/>
    <property type="match status" value="1"/>
</dbReference>
<gene>
    <name evidence="1" type="ORF">C3Y92_10885</name>
</gene>
<keyword evidence="2" id="KW-1185">Reference proteome</keyword>
<dbReference type="SUPFAM" id="SSF55931">
    <property type="entry name" value="Glutamine synthetase/guanido kinase"/>
    <property type="match status" value="1"/>
</dbReference>
<reference evidence="1 2" key="1">
    <citation type="submission" date="2018-02" db="EMBL/GenBank/DDBJ databases">
        <title>Genome sequence of Desulfovibrio carbinolicus DSM 3852.</title>
        <authorList>
            <person name="Wilbanks E."/>
            <person name="Skennerton C.T."/>
            <person name="Orphan V.J."/>
        </authorList>
    </citation>
    <scope>NUCLEOTIDE SEQUENCE [LARGE SCALE GENOMIC DNA]</scope>
    <source>
        <strain evidence="1 2">DSM 3852</strain>
    </source>
</reference>
<dbReference type="EMBL" id="CP026538">
    <property type="protein sequence ID" value="QAZ67699.1"/>
    <property type="molecule type" value="Genomic_DNA"/>
</dbReference>
<name>A0A4P6I1N4_9BACT</name>
<dbReference type="InterPro" id="IPR006336">
    <property type="entry name" value="GCS2"/>
</dbReference>
<dbReference type="KEGG" id="dcb:C3Y92_10885"/>
<accession>A0A4P6I1N4</accession>
<dbReference type="OrthoDB" id="9804786at2"/>
<protein>
    <submittedName>
        <fullName evidence="1">Glutamate--cysteine ligase</fullName>
    </submittedName>
</protein>
<dbReference type="GO" id="GO:0004357">
    <property type="term" value="F:glutamate-cysteine ligase activity"/>
    <property type="evidence" value="ECO:0007669"/>
    <property type="project" value="InterPro"/>
</dbReference>
<dbReference type="InterPro" id="IPR014746">
    <property type="entry name" value="Gln_synth/guanido_kin_cat_dom"/>
</dbReference>
<dbReference type="Pfam" id="PF04107">
    <property type="entry name" value="GCS2"/>
    <property type="match status" value="1"/>
</dbReference>
<dbReference type="RefSeq" id="WP_129352512.1">
    <property type="nucleotide sequence ID" value="NZ_CP026538.1"/>
</dbReference>
<dbReference type="Proteomes" id="UP000293296">
    <property type="component" value="Chromosome"/>
</dbReference>
<dbReference type="PANTHER" id="PTHR36510:SF1">
    <property type="entry name" value="GLUTAMATE--CYSTEINE LIGASE 2-RELATED"/>
    <property type="match status" value="1"/>
</dbReference>
<sequence>MSKARPLFSAFGVEIEYMIVDRETLAVRPIADKLLAAAAGVPDASDAELGPVTWSNELVAHVLEMKVTKPAKTLKGLSAAFAASVAKAEELLAPHGARLLPTGAHPLMDPFTETVLWPHESSEIYKAFDAIFNCKGHGWANLQSMHLNLPFAGDDEFGRLHAAIRVLMPIMPALAASTPILDGKATPWLDARMRHYAHNADRVPAVMGAVIPEAVFSIDEYHARILEPLYRDIAPLDPKGVLRGDFLNARGAIPRFERSTIEIRVLDTQECPAADFALADVVVSALKGLVEERWSTYEEQKAWATSELATIFNATIENAGRAKVPDEYARLFGVYAPSWIPARVIWRRLAMSSLPTMVFDPDWEKSLAVLVDQSSLARRILAAVDGDYRPTTIRRVYGQLADCLEQNEPFNVGILGAPYYL</sequence>
<dbReference type="InterPro" id="IPR050141">
    <property type="entry name" value="GCL_type2/YbdK_subfam"/>
</dbReference>
<proteinExistence type="predicted"/>
<dbReference type="AlphaFoldDB" id="A0A4P6I1N4"/>
<dbReference type="Gene3D" id="3.30.590.20">
    <property type="match status" value="1"/>
</dbReference>